<proteinExistence type="predicted"/>
<name>A0ACB8H4T9_PSICU</name>
<gene>
    <name evidence="1" type="ORF">JR316_0004830</name>
</gene>
<comment type="caution">
    <text evidence="1">The sequence shown here is derived from an EMBL/GenBank/DDBJ whole genome shotgun (WGS) entry which is preliminary data.</text>
</comment>
<accession>A0ACB8H4T9</accession>
<organism evidence="1 2">
    <name type="scientific">Psilocybe cubensis</name>
    <name type="common">Psychedelic mushroom</name>
    <name type="synonym">Stropharia cubensis</name>
    <dbReference type="NCBI Taxonomy" id="181762"/>
    <lineage>
        <taxon>Eukaryota</taxon>
        <taxon>Fungi</taxon>
        <taxon>Dikarya</taxon>
        <taxon>Basidiomycota</taxon>
        <taxon>Agaricomycotina</taxon>
        <taxon>Agaricomycetes</taxon>
        <taxon>Agaricomycetidae</taxon>
        <taxon>Agaricales</taxon>
        <taxon>Agaricineae</taxon>
        <taxon>Strophariaceae</taxon>
        <taxon>Psilocybe</taxon>
    </lineage>
</organism>
<evidence type="ECO:0000313" key="2">
    <source>
        <dbReference type="Proteomes" id="UP000664032"/>
    </source>
</evidence>
<protein>
    <submittedName>
        <fullName evidence="1">Uncharacterized protein</fullName>
    </submittedName>
</protein>
<dbReference type="EMBL" id="JAFIQS020000004">
    <property type="protein sequence ID" value="KAH9482730.1"/>
    <property type="molecule type" value="Genomic_DNA"/>
</dbReference>
<keyword evidence="2" id="KW-1185">Reference proteome</keyword>
<dbReference type="Proteomes" id="UP000664032">
    <property type="component" value="Unassembled WGS sequence"/>
</dbReference>
<sequence length="568" mass="63009">MLPFRILLNNSLSETTEITEVGPHAMRKRTLKSKRKKGKASNANPKLYHGARGRYHYFLCLQLILRKQIAALTKIWELPPEFEIICRDVWALNLALLPDPPPAEPYHHAVETQIHDEVDPVVDIKAFSSSMKQDLDGASEDEQANDDDANEKEEHSDTDEDEEEEEDAELELLMQENSDLSSSSEDELGESKISGPESGQPKMEGGRKGRFRYESPLSTIAVLVVTCWMMRIPVMYRDFTRLIEKYEIPYLNGVKSLPESMTEHLTKHNVQALSPPHAPRTMAMHKVASRLAKKLNSNYGIYVPEINAASILWRITKEMGGTPLLYRLAKRVASVLSVPLTLHWTLAPGLAKLKPSDAFRHHYDGVPPEASLLGALIIVIKMVYGLDGTTRGPEDGDIDDVACLLGSEEEFLKQINKLTKDEQREMKFDSRRQLNVGDMTDEEMDEYIAFCAKAVGYGESDSVVERFFGPVSVGRSGGETGGHWLAEDEGAGTGIGAAAAAGGSSGNEGCRRAEYGAEYKIWNSRDVDGAVPAGYEAVMRRGETLVGMNIGGMLAAFERRLVRTAKRL</sequence>
<evidence type="ECO:0000313" key="1">
    <source>
        <dbReference type="EMBL" id="KAH9482730.1"/>
    </source>
</evidence>
<reference evidence="1" key="1">
    <citation type="submission" date="2021-10" db="EMBL/GenBank/DDBJ databases">
        <title>Psilocybe cubensis genome.</title>
        <authorList>
            <person name="Mckernan K.J."/>
            <person name="Crawford S."/>
            <person name="Trippe A."/>
            <person name="Kane L.T."/>
            <person name="Mclaughlin S."/>
        </authorList>
    </citation>
    <scope>NUCLEOTIDE SEQUENCE</scope>
    <source>
        <strain evidence="1">MGC-MH-2018</strain>
    </source>
</reference>